<reference evidence="1" key="1">
    <citation type="journal article" date="2023" name="G3 (Bethesda)">
        <title>A reference genome for the long-term kleptoplast-retaining sea slug Elysia crispata morphotype clarki.</title>
        <authorList>
            <person name="Eastman K.E."/>
            <person name="Pendleton A.L."/>
            <person name="Shaikh M.A."/>
            <person name="Suttiyut T."/>
            <person name="Ogas R."/>
            <person name="Tomko P."/>
            <person name="Gavelis G."/>
            <person name="Widhalm J.R."/>
            <person name="Wisecaver J.H."/>
        </authorList>
    </citation>
    <scope>NUCLEOTIDE SEQUENCE</scope>
    <source>
        <strain evidence="1">ECLA1</strain>
    </source>
</reference>
<keyword evidence="2" id="KW-1185">Reference proteome</keyword>
<dbReference type="AlphaFoldDB" id="A0AAE1A5Q0"/>
<dbReference type="Proteomes" id="UP001283361">
    <property type="component" value="Unassembled WGS sequence"/>
</dbReference>
<protein>
    <submittedName>
        <fullName evidence="1">Uncharacterized protein</fullName>
    </submittedName>
</protein>
<proteinExistence type="predicted"/>
<gene>
    <name evidence="1" type="ORF">RRG08_054879</name>
</gene>
<organism evidence="1 2">
    <name type="scientific">Elysia crispata</name>
    <name type="common">lettuce slug</name>
    <dbReference type="NCBI Taxonomy" id="231223"/>
    <lineage>
        <taxon>Eukaryota</taxon>
        <taxon>Metazoa</taxon>
        <taxon>Spiralia</taxon>
        <taxon>Lophotrochozoa</taxon>
        <taxon>Mollusca</taxon>
        <taxon>Gastropoda</taxon>
        <taxon>Heterobranchia</taxon>
        <taxon>Euthyneura</taxon>
        <taxon>Panpulmonata</taxon>
        <taxon>Sacoglossa</taxon>
        <taxon>Placobranchoidea</taxon>
        <taxon>Plakobranchidae</taxon>
        <taxon>Elysia</taxon>
    </lineage>
</organism>
<evidence type="ECO:0000313" key="2">
    <source>
        <dbReference type="Proteomes" id="UP001283361"/>
    </source>
</evidence>
<dbReference type="EMBL" id="JAWDGP010002623">
    <property type="protein sequence ID" value="KAK3781540.1"/>
    <property type="molecule type" value="Genomic_DNA"/>
</dbReference>
<sequence>MVNLTQTVIAMASQSVFLAVSRGVLPKMKTEPSNMSAQCCAPPDGRSIIDGYSLHLARLSMAQCWQEIRPESTGSRERTAAVCPNLTISDSDLTEADNSSIWAKARLRREKK</sequence>
<evidence type="ECO:0000313" key="1">
    <source>
        <dbReference type="EMBL" id="KAK3781540.1"/>
    </source>
</evidence>
<accession>A0AAE1A5Q0</accession>
<name>A0AAE1A5Q0_9GAST</name>
<comment type="caution">
    <text evidence="1">The sequence shown here is derived from an EMBL/GenBank/DDBJ whole genome shotgun (WGS) entry which is preliminary data.</text>
</comment>